<dbReference type="NCBIfam" id="NF033668">
    <property type="entry name" value="rSAM_PA0069"/>
    <property type="match status" value="1"/>
</dbReference>
<dbReference type="CDD" id="cd01335">
    <property type="entry name" value="Radical_SAM"/>
    <property type="match status" value="1"/>
</dbReference>
<proteinExistence type="predicted"/>
<feature type="region of interest" description="Disordered" evidence="4">
    <location>
        <begin position="346"/>
        <end position="366"/>
    </location>
</feature>
<keyword evidence="3" id="KW-0411">Iron-sulfur</keyword>
<evidence type="ECO:0000256" key="4">
    <source>
        <dbReference type="SAM" id="MobiDB-lite"/>
    </source>
</evidence>
<sequence>MRSKKRGTEKRPPSRFDPIQREAWWEDRNVDPEEDPAPSTHFYWEDSKSILTKNKSPDIPFEASINPYRGCEHGCIYCFARPNHSYVDLSPGLDFETKIFVKKNPAELLIEELRKKKGAVSPITIGTATDPYQPGERVYKNTRSILEVLLEFKQPAAIITKSSLIQRDLDLLSKLGTLGLIKVLFSITTLDKELWSKLEPRAPAPGKRMETVKALTDVGVPTGVLFAPVIPFINDSEMETVLGTAAQLGAESAGMVFLRLPLEVAPLFEDWLSRHYPLKKEKVLRVISEARGGKLYDAKWGERMRGTGSYADLLQKRFSLSIRKFGLNRRSQLRTDLFTIPNQYKKKKKGQEDLLPGLFTDEQSPT</sequence>
<comment type="caution">
    <text evidence="6">The sequence shown here is derived from an EMBL/GenBank/DDBJ whole genome shotgun (WGS) entry which is preliminary data.</text>
</comment>
<dbReference type="SFLD" id="SFLDS00029">
    <property type="entry name" value="Radical_SAM"/>
    <property type="match status" value="1"/>
</dbReference>
<reference evidence="7" key="1">
    <citation type="submission" date="2018-10" db="EMBL/GenBank/DDBJ databases">
        <authorList>
            <person name="Vincent A.T."/>
            <person name="Schiettekatte O."/>
            <person name="Bourhy P."/>
            <person name="Veyrier F.J."/>
            <person name="Picardeau M."/>
        </authorList>
    </citation>
    <scope>NUCLEOTIDE SEQUENCE</scope>
    <source>
        <strain evidence="7">201702690</strain>
    </source>
</reference>
<dbReference type="GO" id="GO:0051536">
    <property type="term" value="F:iron-sulfur cluster binding"/>
    <property type="evidence" value="ECO:0007669"/>
    <property type="project" value="UniProtKB-KW"/>
</dbReference>
<evidence type="ECO:0000313" key="9">
    <source>
        <dbReference type="Proteomes" id="UP000297946"/>
    </source>
</evidence>
<reference evidence="8 9" key="2">
    <citation type="journal article" date="2019" name="PLoS Negl. Trop. Dis.">
        <title>Revisiting the worldwide diversity of Leptospira species in the environment.</title>
        <authorList>
            <person name="Vincent A.T."/>
            <person name="Schiettekatte O."/>
            <person name="Bourhy P."/>
            <person name="Veyrier F.J."/>
            <person name="Picardeau M."/>
        </authorList>
    </citation>
    <scope>NUCLEOTIDE SEQUENCE [LARGE SCALE GENOMIC DNA]</scope>
    <source>
        <strain evidence="8">201702690</strain>
        <strain evidence="6 9">SSW18</strain>
    </source>
</reference>
<evidence type="ECO:0000313" key="7">
    <source>
        <dbReference type="EMBL" id="TGL42332.1"/>
    </source>
</evidence>
<evidence type="ECO:0000256" key="2">
    <source>
        <dbReference type="ARBA" id="ARBA00023004"/>
    </source>
</evidence>
<dbReference type="InterPro" id="IPR040086">
    <property type="entry name" value="MJ0683-like"/>
</dbReference>
<dbReference type="PANTHER" id="PTHR43432:SF3">
    <property type="entry name" value="SLR0285 PROTEIN"/>
    <property type="match status" value="1"/>
</dbReference>
<evidence type="ECO:0000256" key="3">
    <source>
        <dbReference type="ARBA" id="ARBA00023014"/>
    </source>
</evidence>
<dbReference type="InterPro" id="IPR058240">
    <property type="entry name" value="rSAM_sf"/>
</dbReference>
<dbReference type="OrthoDB" id="9785699at2"/>
<keyword evidence="1" id="KW-0479">Metal-binding</keyword>
<evidence type="ECO:0000256" key="1">
    <source>
        <dbReference type="ARBA" id="ARBA00022723"/>
    </source>
</evidence>
<dbReference type="InterPro" id="IPR007197">
    <property type="entry name" value="rSAM"/>
</dbReference>
<organism evidence="6 9">
    <name type="scientific">Leptospira langatensis</name>
    <dbReference type="NCBI Taxonomy" id="2484983"/>
    <lineage>
        <taxon>Bacteria</taxon>
        <taxon>Pseudomonadati</taxon>
        <taxon>Spirochaetota</taxon>
        <taxon>Spirochaetia</taxon>
        <taxon>Leptospirales</taxon>
        <taxon>Leptospiraceae</taxon>
        <taxon>Leptospira</taxon>
    </lineage>
</organism>
<dbReference type="RefSeq" id="WP_135645251.1">
    <property type="nucleotide sequence ID" value="NZ_RQER01000006.1"/>
</dbReference>
<dbReference type="SUPFAM" id="SSF102114">
    <property type="entry name" value="Radical SAM enzymes"/>
    <property type="match status" value="1"/>
</dbReference>
<dbReference type="SMART" id="SM00729">
    <property type="entry name" value="Elp3"/>
    <property type="match status" value="1"/>
</dbReference>
<feature type="region of interest" description="Disordered" evidence="4">
    <location>
        <begin position="1"/>
        <end position="39"/>
    </location>
</feature>
<dbReference type="Proteomes" id="UP000297946">
    <property type="component" value="Unassembled WGS sequence"/>
</dbReference>
<dbReference type="Pfam" id="PF04055">
    <property type="entry name" value="Radical_SAM"/>
    <property type="match status" value="1"/>
</dbReference>
<name>A0A5F1ZVN7_9LEPT</name>
<evidence type="ECO:0000313" key="8">
    <source>
        <dbReference type="Proteomes" id="UP000297273"/>
    </source>
</evidence>
<protein>
    <submittedName>
        <fullName evidence="6">PA0069 family radical SAM protein</fullName>
    </submittedName>
</protein>
<evidence type="ECO:0000259" key="5">
    <source>
        <dbReference type="SMART" id="SM00729"/>
    </source>
</evidence>
<dbReference type="GO" id="GO:0003824">
    <property type="term" value="F:catalytic activity"/>
    <property type="evidence" value="ECO:0007669"/>
    <property type="project" value="InterPro"/>
</dbReference>
<dbReference type="SFLD" id="SFLDG01084">
    <property type="entry name" value="Uncharacterised_Radical_SAM_Su"/>
    <property type="match status" value="1"/>
</dbReference>
<dbReference type="InterPro" id="IPR006638">
    <property type="entry name" value="Elp3/MiaA/NifB-like_rSAM"/>
</dbReference>
<dbReference type="EMBL" id="RQER01000006">
    <property type="protein sequence ID" value="TGK01218.1"/>
    <property type="molecule type" value="Genomic_DNA"/>
</dbReference>
<feature type="compositionally biased region" description="Basic and acidic residues" evidence="4">
    <location>
        <begin position="9"/>
        <end position="31"/>
    </location>
</feature>
<dbReference type="PANTHER" id="PTHR43432">
    <property type="entry name" value="SLR0285 PROTEIN"/>
    <property type="match status" value="1"/>
</dbReference>
<dbReference type="AlphaFoldDB" id="A0A5F1ZVN7"/>
<keyword evidence="8" id="KW-1185">Reference proteome</keyword>
<evidence type="ECO:0000313" key="6">
    <source>
        <dbReference type="EMBL" id="TGK01218.1"/>
    </source>
</evidence>
<feature type="domain" description="Elp3/MiaA/NifB-like radical SAM core" evidence="5">
    <location>
        <begin position="61"/>
        <end position="286"/>
    </location>
</feature>
<accession>A0A5F1ZVN7</accession>
<dbReference type="GO" id="GO:0046872">
    <property type="term" value="F:metal ion binding"/>
    <property type="evidence" value="ECO:0007669"/>
    <property type="project" value="UniProtKB-KW"/>
</dbReference>
<gene>
    <name evidence="6" type="ORF">EHO57_09735</name>
    <name evidence="7" type="ORF">EHQ53_09140</name>
</gene>
<keyword evidence="2" id="KW-0408">Iron</keyword>
<dbReference type="Proteomes" id="UP000297273">
    <property type="component" value="Unassembled WGS sequence"/>
</dbReference>
<dbReference type="Gene3D" id="3.80.30.30">
    <property type="match status" value="1"/>
</dbReference>
<dbReference type="EMBL" id="RQGC01000004">
    <property type="protein sequence ID" value="TGL42332.1"/>
    <property type="molecule type" value="Genomic_DNA"/>
</dbReference>